<evidence type="ECO:0000259" key="2">
    <source>
        <dbReference type="Pfam" id="PF07727"/>
    </source>
</evidence>
<gene>
    <name evidence="4" type="ORF">VITISV_036538</name>
</gene>
<accession>A5AE14</accession>
<name>A5AE14_VITVI</name>
<evidence type="ECO:0000259" key="3">
    <source>
        <dbReference type="Pfam" id="PF25597"/>
    </source>
</evidence>
<feature type="domain" description="Reverse transcriptase Ty1/copia-type" evidence="2">
    <location>
        <begin position="719"/>
        <end position="963"/>
    </location>
</feature>
<feature type="domain" description="Retroviral polymerase SH3-like" evidence="3">
    <location>
        <begin position="551"/>
        <end position="601"/>
    </location>
</feature>
<feature type="compositionally biased region" description="Gly residues" evidence="1">
    <location>
        <begin position="252"/>
        <end position="272"/>
    </location>
</feature>
<organism evidence="4">
    <name type="scientific">Vitis vinifera</name>
    <name type="common">Grape</name>
    <dbReference type="NCBI Taxonomy" id="29760"/>
    <lineage>
        <taxon>Eukaryota</taxon>
        <taxon>Viridiplantae</taxon>
        <taxon>Streptophyta</taxon>
        <taxon>Embryophyta</taxon>
        <taxon>Tracheophyta</taxon>
        <taxon>Spermatophyta</taxon>
        <taxon>Magnoliopsida</taxon>
        <taxon>eudicotyledons</taxon>
        <taxon>Gunneridae</taxon>
        <taxon>Pentapetalae</taxon>
        <taxon>rosids</taxon>
        <taxon>Vitales</taxon>
        <taxon>Vitaceae</taxon>
        <taxon>Viteae</taxon>
        <taxon>Vitis</taxon>
    </lineage>
</organism>
<dbReference type="PANTHER" id="PTHR11439:SF470">
    <property type="entry name" value="CYSTEINE-RICH RLK (RECEPTOR-LIKE PROTEIN KINASE) 8"/>
    <property type="match status" value="1"/>
</dbReference>
<dbReference type="InterPro" id="IPR012337">
    <property type="entry name" value="RNaseH-like_sf"/>
</dbReference>
<dbReference type="Pfam" id="PF07727">
    <property type="entry name" value="RVT_2"/>
    <property type="match status" value="1"/>
</dbReference>
<sequence length="1157" mass="131274">MLTPYALTSNDNPGNIITQVQLKALRAKKKYGFVDGSIKQPDNDSPELEDWWTINSMLVSWELWEEIKQQFSIGNGPRVQQLKSYLVNCKQEGQGIIVYYGKLKSLWDELNNYDSIPVCTCTRCKCKITTQLEKKREEERVHQFLMGLDEDGYGTVRSNILSIEPLSNLNRVYAMIVQQERVRTMTRTKEERGSPMSFAVQVGGRNPGGDGKDKTVICSNCKRKGHEVDSCFQRIAYPEWWGDRPRTTTSGCSGGHGRGVQQGTGGGRGRGGTARANVVQTLGTDGGRSVVTDSNRTGISGLSDKQWTTLLTMLNSHKGGANERLIGKQNILPWIIDTGASHHMTDTYECLNDLRDIIPCPVGLPNGAKTKALKERTDHNSRMLIGAGEQREGLYFLKGVTPIRAYKTTSIASYELWNRRMGHPSSKIVDLIYEVDSVGRNDGVKNKFCDIFFRAQQTREVFFSSDNKAKECFDLIHCDLWGAYRVPASCGGIYFLTIVDDCSCVVWIYLLNIKDEVACVLKNFIVMDTICFIGCTFELLGVCAMPMTRIEKDKFASRSRKCIFVGYPFGKKGWRLYDLESGEYFVSRDVIFVEPEFPYFNNVVNSFLIENRVMDFSTDDEDPKQGGTNVLRLMVSKEQFGKGKRVKQPSVWLKDCNTYHSSTPYPLAHYVNCDKFSAQHRFFLATVTTGCEPSTYAEVIKDECWREAMRKEIQALEDNETWIVENLPLEKKAIGSKWVYKIKYNSDGSIERCKTRLVILGNKKVEGIDYNETFAPTAKMVTVQTFLAVVAMKGWELHQMDVHNAFLHGELDEEVYMQMSPGFASPTPGKVCGLRKSLYGLQQAPKCWFAKLVAALTSYGFKQSYLDYSLFTYEAQHIQLNVLVYVDDLIISRNDGTTVQQFKDYLSRCFHIKDLGKLKFLGIEVARNDTNSDGIFLCQRKYTLDIISEVGLLGAKSAGTPLEQNHKLALVANFDLRDPRQYRRLVGWLIYLMITQPELSYCVHMLAQFMQQPNDEHWEVALRVVRYLKGNLGQGILLRTDCDLKFYPLTRRSLTGYFILLGNSPISWKTKKQHTVSRSSDEAEYRSMATITCELKWLKGLLSTLGVMHSDPMHLYCDSQATLHIATNPIQNGDIHTKYVHTSMQLADIFTKALGKR</sequence>
<dbReference type="SUPFAM" id="SSF56672">
    <property type="entry name" value="DNA/RNA polymerases"/>
    <property type="match status" value="1"/>
</dbReference>
<dbReference type="AlphaFoldDB" id="A5AE14"/>
<dbReference type="EMBL" id="AM424210">
    <property type="protein sequence ID" value="CAN82073.1"/>
    <property type="molecule type" value="Genomic_DNA"/>
</dbReference>
<dbReference type="PANTHER" id="PTHR11439">
    <property type="entry name" value="GAG-POL-RELATED RETROTRANSPOSON"/>
    <property type="match status" value="1"/>
</dbReference>
<feature type="region of interest" description="Disordered" evidence="1">
    <location>
        <begin position="186"/>
        <end position="206"/>
    </location>
</feature>
<dbReference type="CDD" id="cd09272">
    <property type="entry name" value="RNase_HI_RT_Ty1"/>
    <property type="match status" value="1"/>
</dbReference>
<dbReference type="SUPFAM" id="SSF53098">
    <property type="entry name" value="Ribonuclease H-like"/>
    <property type="match status" value="1"/>
</dbReference>
<dbReference type="Pfam" id="PF25597">
    <property type="entry name" value="SH3_retrovirus"/>
    <property type="match status" value="1"/>
</dbReference>
<feature type="region of interest" description="Disordered" evidence="1">
    <location>
        <begin position="248"/>
        <end position="273"/>
    </location>
</feature>
<dbReference type="InterPro" id="IPR057670">
    <property type="entry name" value="SH3_retrovirus"/>
</dbReference>
<reference evidence="4" key="1">
    <citation type="journal article" date="2007" name="PLoS ONE">
        <title>The first genome sequence of an elite grapevine cultivar (Pinot noir Vitis vinifera L.): coping with a highly heterozygous genome.</title>
        <authorList>
            <person name="Velasco R."/>
            <person name="Zharkikh A."/>
            <person name="Troggio M."/>
            <person name="Cartwright D.A."/>
            <person name="Cestaro A."/>
            <person name="Pruss D."/>
            <person name="Pindo M."/>
            <person name="FitzGerald L.M."/>
            <person name="Vezzulli S."/>
            <person name="Reid J."/>
            <person name="Malacarne G."/>
            <person name="Iliev D."/>
            <person name="Coppola G."/>
            <person name="Wardell B."/>
            <person name="Micheletti D."/>
            <person name="Macalma T."/>
            <person name="Facci M."/>
            <person name="Mitchell J.T."/>
            <person name="Perazzolli M."/>
            <person name="Eldredge G."/>
            <person name="Gatto P."/>
            <person name="Oyzerski R."/>
            <person name="Moretto M."/>
            <person name="Gutin N."/>
            <person name="Stefanini M."/>
            <person name="Chen Y."/>
            <person name="Segala C."/>
            <person name="Davenport C."/>
            <person name="Dematte L."/>
            <person name="Mraz A."/>
            <person name="Battilana J."/>
            <person name="Stormo K."/>
            <person name="Costa F."/>
            <person name="Tao Q."/>
            <person name="Si-Ammour A."/>
            <person name="Harkins T."/>
            <person name="Lackey A."/>
            <person name="Perbost C."/>
            <person name="Taillon B."/>
            <person name="Stella A."/>
            <person name="Solovyev V."/>
            <person name="Fawcett J.A."/>
            <person name="Sterck L."/>
            <person name="Vandepoele K."/>
            <person name="Grando S.M."/>
            <person name="Toppo S."/>
            <person name="Moser C."/>
            <person name="Lanchbury J."/>
            <person name="Bogden R."/>
            <person name="Skolnick M."/>
            <person name="Sgaramella V."/>
            <person name="Bhatnagar S.K."/>
            <person name="Fontana P."/>
            <person name="Gutin A."/>
            <person name="Van de Peer Y."/>
            <person name="Salamini F."/>
            <person name="Viola R."/>
        </authorList>
    </citation>
    <scope>NUCLEOTIDE SEQUENCE</scope>
</reference>
<proteinExistence type="predicted"/>
<evidence type="ECO:0000313" key="4">
    <source>
        <dbReference type="EMBL" id="CAN82073.1"/>
    </source>
</evidence>
<evidence type="ECO:0000256" key="1">
    <source>
        <dbReference type="SAM" id="MobiDB-lite"/>
    </source>
</evidence>
<protein>
    <submittedName>
        <fullName evidence="4">Uncharacterized protein</fullName>
    </submittedName>
</protein>
<dbReference type="InterPro" id="IPR043502">
    <property type="entry name" value="DNA/RNA_pol_sf"/>
</dbReference>
<dbReference type="InterPro" id="IPR013103">
    <property type="entry name" value="RVT_2"/>
</dbReference>